<comment type="similarity">
    <text evidence="8">Belongs to the binding-protein-dependent transport system permease family.</text>
</comment>
<dbReference type="FunFam" id="1.10.3720.10:FF:000006">
    <property type="entry name" value="Glutamate/aspartate ABC transporter, permease protein GltK"/>
    <property type="match status" value="1"/>
</dbReference>
<dbReference type="SUPFAM" id="SSF161098">
    <property type="entry name" value="MetI-like"/>
    <property type="match status" value="1"/>
</dbReference>
<keyword evidence="11" id="KW-1185">Reference proteome</keyword>
<dbReference type="InterPro" id="IPR000515">
    <property type="entry name" value="MetI-like"/>
</dbReference>
<evidence type="ECO:0000256" key="7">
    <source>
        <dbReference type="ARBA" id="ARBA00023136"/>
    </source>
</evidence>
<feature type="transmembrane region" description="Helical" evidence="8">
    <location>
        <begin position="94"/>
        <end position="120"/>
    </location>
</feature>
<dbReference type="AlphaFoldDB" id="A0A077M3A1"/>
<dbReference type="NCBIfam" id="TIGR01726">
    <property type="entry name" value="HEQRo_perm_3TM"/>
    <property type="match status" value="1"/>
</dbReference>
<dbReference type="Gene3D" id="1.10.3720.10">
    <property type="entry name" value="MetI-like"/>
    <property type="match status" value="1"/>
</dbReference>
<sequence length="291" mass="32079">MDATAKPRIHRRGTYEYVMWAICLLIAAGIAYSLITNPRYQWDVIGDYLTDGTVLKGLWLTLWLTVLVMLIASVLGMLVAIMRSSKIPPVRILAIGYISVFRGTPVLVQLILWFNIAALYPNIRLGIPLTSIGVKLDTNSLISAITAAIIGLSLNEAAYMAEIIRGGFNSVPKGQLEAGDSLGMTEAMKIRRIIIPQAMPTIIPATGNQLISMLKETSLVSVLGVADLLQSVQLIYARTYETIPMLLVACIWYLIVSILLNYPQSKIEAYYTKSRQAIRLQKVEPVAEVPT</sequence>
<dbReference type="PANTHER" id="PTHR30614">
    <property type="entry name" value="MEMBRANE COMPONENT OF AMINO ACID ABC TRANSPORTER"/>
    <property type="match status" value="1"/>
</dbReference>
<dbReference type="PANTHER" id="PTHR30614:SF0">
    <property type="entry name" value="L-CYSTINE TRANSPORT SYSTEM PERMEASE PROTEIN TCYL"/>
    <property type="match status" value="1"/>
</dbReference>
<evidence type="ECO:0000256" key="5">
    <source>
        <dbReference type="ARBA" id="ARBA00022970"/>
    </source>
</evidence>
<dbReference type="InterPro" id="IPR035906">
    <property type="entry name" value="MetI-like_sf"/>
</dbReference>
<keyword evidence="5" id="KW-0029">Amino-acid transport</keyword>
<evidence type="ECO:0000313" key="10">
    <source>
        <dbReference type="EMBL" id="CCH80231.1"/>
    </source>
</evidence>
<dbReference type="GO" id="GO:0022857">
    <property type="term" value="F:transmembrane transporter activity"/>
    <property type="evidence" value="ECO:0007669"/>
    <property type="project" value="InterPro"/>
</dbReference>
<keyword evidence="3" id="KW-1003">Cell membrane</keyword>
<feature type="domain" description="ABC transmembrane type-1" evidence="9">
    <location>
        <begin position="58"/>
        <end position="264"/>
    </location>
</feature>
<name>A0A077M3A1_9MICO</name>
<organism evidence="10 11">
    <name type="scientific">Nostocoides japonicum T1-X7</name>
    <dbReference type="NCBI Taxonomy" id="1194083"/>
    <lineage>
        <taxon>Bacteria</taxon>
        <taxon>Bacillati</taxon>
        <taxon>Actinomycetota</taxon>
        <taxon>Actinomycetes</taxon>
        <taxon>Micrococcales</taxon>
        <taxon>Intrasporangiaceae</taxon>
        <taxon>Nostocoides</taxon>
    </lineage>
</organism>
<gene>
    <name evidence="10" type="ORF">BN12_80022</name>
</gene>
<proteinExistence type="inferred from homology"/>
<dbReference type="GO" id="GO:0006865">
    <property type="term" value="P:amino acid transport"/>
    <property type="evidence" value="ECO:0007669"/>
    <property type="project" value="UniProtKB-KW"/>
</dbReference>
<feature type="transmembrane region" description="Helical" evidence="8">
    <location>
        <begin position="58"/>
        <end position="82"/>
    </location>
</feature>
<dbReference type="CDD" id="cd06261">
    <property type="entry name" value="TM_PBP2"/>
    <property type="match status" value="1"/>
</dbReference>
<dbReference type="InterPro" id="IPR010065">
    <property type="entry name" value="AA_ABC_transptr_permease_3TM"/>
</dbReference>
<dbReference type="RefSeq" id="WP_048549831.1">
    <property type="nucleotide sequence ID" value="NZ_HF570958.1"/>
</dbReference>
<dbReference type="EMBL" id="CAJB01000414">
    <property type="protein sequence ID" value="CCH80231.1"/>
    <property type="molecule type" value="Genomic_DNA"/>
</dbReference>
<evidence type="ECO:0000256" key="3">
    <source>
        <dbReference type="ARBA" id="ARBA00022475"/>
    </source>
</evidence>
<keyword evidence="2 8" id="KW-0813">Transport</keyword>
<protein>
    <submittedName>
        <fullName evidence="10">Putative Amino acid ABC transporter, permease</fullName>
    </submittedName>
</protein>
<keyword evidence="7 8" id="KW-0472">Membrane</keyword>
<evidence type="ECO:0000256" key="1">
    <source>
        <dbReference type="ARBA" id="ARBA00004651"/>
    </source>
</evidence>
<evidence type="ECO:0000256" key="2">
    <source>
        <dbReference type="ARBA" id="ARBA00022448"/>
    </source>
</evidence>
<dbReference type="STRING" id="1194083.BN12_80022"/>
<accession>A0A077M3A1</accession>
<dbReference type="GO" id="GO:0043190">
    <property type="term" value="C:ATP-binding cassette (ABC) transporter complex"/>
    <property type="evidence" value="ECO:0007669"/>
    <property type="project" value="InterPro"/>
</dbReference>
<reference evidence="10 11" key="1">
    <citation type="journal article" date="2013" name="ISME J.">
        <title>A metabolic model for members of the genus Tetrasphaera involved in enhanced biological phosphorus removal.</title>
        <authorList>
            <person name="Kristiansen R."/>
            <person name="Nguyen H.T.T."/>
            <person name="Saunders A.M."/>
            <person name="Nielsen J.L."/>
            <person name="Wimmer R."/>
            <person name="Le V.Q."/>
            <person name="McIlroy S.J."/>
            <person name="Petrovski S."/>
            <person name="Seviour R.J."/>
            <person name="Calteau A."/>
            <person name="Nielsen K.L."/>
            <person name="Nielsen P.H."/>
        </authorList>
    </citation>
    <scope>NUCLEOTIDE SEQUENCE [LARGE SCALE GENOMIC DNA]</scope>
    <source>
        <strain evidence="10 11">T1-X7</strain>
    </source>
</reference>
<dbReference type="PROSITE" id="PS50928">
    <property type="entry name" value="ABC_TM1"/>
    <property type="match status" value="1"/>
</dbReference>
<comment type="caution">
    <text evidence="10">The sequence shown here is derived from an EMBL/GenBank/DDBJ whole genome shotgun (WGS) entry which is preliminary data.</text>
</comment>
<comment type="subcellular location">
    <subcellularLocation>
        <location evidence="1 8">Cell membrane</location>
        <topology evidence="1 8">Multi-pass membrane protein</topology>
    </subcellularLocation>
</comment>
<evidence type="ECO:0000256" key="8">
    <source>
        <dbReference type="RuleBase" id="RU363032"/>
    </source>
</evidence>
<keyword evidence="4 8" id="KW-0812">Transmembrane</keyword>
<evidence type="ECO:0000256" key="6">
    <source>
        <dbReference type="ARBA" id="ARBA00022989"/>
    </source>
</evidence>
<keyword evidence="6 8" id="KW-1133">Transmembrane helix</keyword>
<evidence type="ECO:0000256" key="4">
    <source>
        <dbReference type="ARBA" id="ARBA00022692"/>
    </source>
</evidence>
<evidence type="ECO:0000313" key="11">
    <source>
        <dbReference type="Proteomes" id="UP000035721"/>
    </source>
</evidence>
<dbReference type="InterPro" id="IPR043429">
    <property type="entry name" value="ArtM/GltK/GlnP/TcyL/YhdX-like"/>
</dbReference>
<feature type="transmembrane region" description="Helical" evidence="8">
    <location>
        <begin position="243"/>
        <end position="262"/>
    </location>
</feature>
<dbReference type="OrthoDB" id="92598at2"/>
<evidence type="ECO:0000259" key="9">
    <source>
        <dbReference type="PROSITE" id="PS50928"/>
    </source>
</evidence>
<dbReference type="Proteomes" id="UP000035721">
    <property type="component" value="Unassembled WGS sequence"/>
</dbReference>
<dbReference type="Pfam" id="PF00528">
    <property type="entry name" value="BPD_transp_1"/>
    <property type="match status" value="1"/>
</dbReference>
<feature type="transmembrane region" description="Helical" evidence="8">
    <location>
        <begin position="17"/>
        <end position="35"/>
    </location>
</feature>